<reference evidence="3" key="1">
    <citation type="submission" date="2016-10" db="EMBL/GenBank/DDBJ databases">
        <authorList>
            <person name="Varghese N."/>
        </authorList>
    </citation>
    <scope>NUCLEOTIDE SEQUENCE [LARGE SCALE GENOMIC DNA]</scope>
    <source>
        <strain evidence="3">CGMCC 1.12284</strain>
    </source>
</reference>
<dbReference type="GO" id="GO:0035312">
    <property type="term" value="F:5'-3' DNA exonuclease activity"/>
    <property type="evidence" value="ECO:0007669"/>
    <property type="project" value="TreeGrafter"/>
</dbReference>
<dbReference type="Proteomes" id="UP000183275">
    <property type="component" value="Unassembled WGS sequence"/>
</dbReference>
<feature type="region of interest" description="Disordered" evidence="1">
    <location>
        <begin position="220"/>
        <end position="273"/>
    </location>
</feature>
<organism evidence="2 3">
    <name type="scientific">Natrinema salifodinae</name>
    <dbReference type="NCBI Taxonomy" id="1202768"/>
    <lineage>
        <taxon>Archaea</taxon>
        <taxon>Methanobacteriati</taxon>
        <taxon>Methanobacteriota</taxon>
        <taxon>Stenosarchaea group</taxon>
        <taxon>Halobacteria</taxon>
        <taxon>Halobacteriales</taxon>
        <taxon>Natrialbaceae</taxon>
        <taxon>Natrinema</taxon>
    </lineage>
</organism>
<accession>A0A1I0Q6K5</accession>
<dbReference type="PANTHER" id="PTHR42924">
    <property type="entry name" value="EXONUCLEASE"/>
    <property type="match status" value="1"/>
</dbReference>
<evidence type="ECO:0008006" key="4">
    <source>
        <dbReference type="Google" id="ProtNLM"/>
    </source>
</evidence>
<dbReference type="STRING" id="1202768.SAMN05216285_3156"/>
<dbReference type="Pfam" id="PF13263">
    <property type="entry name" value="PHP_C"/>
    <property type="match status" value="1"/>
</dbReference>
<keyword evidence="3" id="KW-1185">Reference proteome</keyword>
<dbReference type="Gene3D" id="3.20.20.140">
    <property type="entry name" value="Metal-dependent hydrolases"/>
    <property type="match status" value="1"/>
</dbReference>
<evidence type="ECO:0000313" key="2">
    <source>
        <dbReference type="EMBL" id="SEW22623.1"/>
    </source>
</evidence>
<dbReference type="EMBL" id="FOIS01000004">
    <property type="protein sequence ID" value="SEW22623.1"/>
    <property type="molecule type" value="Genomic_DNA"/>
</dbReference>
<evidence type="ECO:0000256" key="1">
    <source>
        <dbReference type="SAM" id="MobiDB-lite"/>
    </source>
</evidence>
<dbReference type="GO" id="GO:0004534">
    <property type="term" value="F:5'-3' RNA exonuclease activity"/>
    <property type="evidence" value="ECO:0007669"/>
    <property type="project" value="TreeGrafter"/>
</dbReference>
<dbReference type="SUPFAM" id="SSF89550">
    <property type="entry name" value="PHP domain-like"/>
    <property type="match status" value="1"/>
</dbReference>
<dbReference type="OrthoDB" id="63337at2157"/>
<evidence type="ECO:0000313" key="3">
    <source>
        <dbReference type="Proteomes" id="UP000183275"/>
    </source>
</evidence>
<proteinExistence type="predicted"/>
<protein>
    <recommendedName>
        <fullName evidence="4">Polymerase/histidinol phosphatase N-terminal domain-containing protein</fullName>
    </recommendedName>
</protein>
<sequence length="273" mass="29949">MRTYAVDLHTHTRFFHGRRSLGDRFDPLGVRLLVAAARRRGLDGIATTNHDYYTPFDPAVHVETLPGIEITTDRGHVLVVGPDPPAETEPEALSPGEAVELAHDHDCAAIVAHPFRNSTVRELEDVPFDAIEVNGKHPRSRPLVTKLADKRDLPMVGGSDAHYPFEVGRAYTVVEAERLTPEALVDAIRDDRVSARVSGSSFDRLLRRGYRSVHRRKRVIDAIERPTPGVGTPPGEDETTDAGGEVEVGERMKAEDEDGTDAEAGTELPSDTD</sequence>
<gene>
    <name evidence="2" type="ORF">SAMN05216285_3156</name>
</gene>
<dbReference type="AlphaFoldDB" id="A0A1I0Q6K5"/>
<dbReference type="PANTHER" id="PTHR42924:SF3">
    <property type="entry name" value="POLYMERASE_HISTIDINOL PHOSPHATASE N-TERMINAL DOMAIN-CONTAINING PROTEIN"/>
    <property type="match status" value="1"/>
</dbReference>
<dbReference type="RefSeq" id="WP_081985443.1">
    <property type="nucleotide sequence ID" value="NZ_FOIS01000004.1"/>
</dbReference>
<dbReference type="InterPro" id="IPR052018">
    <property type="entry name" value="PHP_domain"/>
</dbReference>
<name>A0A1I0Q6K5_9EURY</name>
<dbReference type="InterPro" id="IPR016195">
    <property type="entry name" value="Pol/histidinol_Pase-like"/>
</dbReference>
<dbReference type="CDD" id="cd07432">
    <property type="entry name" value="PHP_HisPPase"/>
    <property type="match status" value="1"/>
</dbReference>
<dbReference type="eggNOG" id="arCOG00302">
    <property type="taxonomic scope" value="Archaea"/>
</dbReference>